<dbReference type="AlphaFoldDB" id="A0A6B1DRG1"/>
<dbReference type="InterPro" id="IPR021799">
    <property type="entry name" value="PIN-like_prokaryotic"/>
</dbReference>
<comment type="caution">
    <text evidence="1">The sequence shown here is derived from an EMBL/GenBank/DDBJ whole genome shotgun (WGS) entry which is preliminary data.</text>
</comment>
<name>A0A6B1DRG1_9CHLR</name>
<dbReference type="Pfam" id="PF11848">
    <property type="entry name" value="DUF3368"/>
    <property type="match status" value="1"/>
</dbReference>
<sequence length="169" mass="18459">MADASPLIVLAKLGRLKLLDDLYGEVLIGPVVKAETIDAGKTIRALGVAYLENALENGWLRMVRLHTEENSLMASLVRNSRLDRGEAESIALARTRNLRLIVDDKEARSVATAAGVNLVGTAGMLLEAFLHRHIDMDELEAVLQDLIQVLWISPAIVAEILRTARGART</sequence>
<organism evidence="1">
    <name type="scientific">Caldilineaceae bacterium SB0662_bin_9</name>
    <dbReference type="NCBI Taxonomy" id="2605258"/>
    <lineage>
        <taxon>Bacteria</taxon>
        <taxon>Bacillati</taxon>
        <taxon>Chloroflexota</taxon>
        <taxon>Caldilineae</taxon>
        <taxon>Caldilineales</taxon>
        <taxon>Caldilineaceae</taxon>
    </lineage>
</organism>
<protein>
    <recommendedName>
        <fullName evidence="2">DUF3368 domain-containing protein</fullName>
    </recommendedName>
</protein>
<evidence type="ECO:0000313" key="1">
    <source>
        <dbReference type="EMBL" id="MYD89302.1"/>
    </source>
</evidence>
<dbReference type="PANTHER" id="PTHR39550:SF1">
    <property type="entry name" value="SLL0658 PROTEIN"/>
    <property type="match status" value="1"/>
</dbReference>
<dbReference type="PANTHER" id="PTHR39550">
    <property type="entry name" value="SLL0658 PROTEIN"/>
    <property type="match status" value="1"/>
</dbReference>
<gene>
    <name evidence="1" type="ORF">F4Y08_03030</name>
</gene>
<proteinExistence type="predicted"/>
<evidence type="ECO:0008006" key="2">
    <source>
        <dbReference type="Google" id="ProtNLM"/>
    </source>
</evidence>
<accession>A0A6B1DRG1</accession>
<reference evidence="1" key="1">
    <citation type="submission" date="2019-09" db="EMBL/GenBank/DDBJ databases">
        <title>Characterisation of the sponge microbiome using genome-centric metagenomics.</title>
        <authorList>
            <person name="Engelberts J.P."/>
            <person name="Robbins S.J."/>
            <person name="De Goeij J.M."/>
            <person name="Aranda M."/>
            <person name="Bell S.C."/>
            <person name="Webster N.S."/>
        </authorList>
    </citation>
    <scope>NUCLEOTIDE SEQUENCE</scope>
    <source>
        <strain evidence="1">SB0662_bin_9</strain>
    </source>
</reference>
<dbReference type="EMBL" id="VXPY01000015">
    <property type="protein sequence ID" value="MYD89302.1"/>
    <property type="molecule type" value="Genomic_DNA"/>
</dbReference>